<dbReference type="RefSeq" id="WP_184014543.1">
    <property type="nucleotide sequence ID" value="NZ_JACIJC010000001.1"/>
</dbReference>
<reference evidence="1 2" key="1">
    <citation type="submission" date="2020-08" db="EMBL/GenBank/DDBJ databases">
        <title>Genomic Encyclopedia of Type Strains, Phase IV (KMG-IV): sequencing the most valuable type-strain genomes for metagenomic binning, comparative biology and taxonomic classification.</title>
        <authorList>
            <person name="Goeker M."/>
        </authorList>
    </citation>
    <scope>NUCLEOTIDE SEQUENCE [LARGE SCALE GENOMIC DNA]</scope>
    <source>
        <strain evidence="1 2">DSM 25079</strain>
    </source>
</reference>
<evidence type="ECO:0000313" key="1">
    <source>
        <dbReference type="EMBL" id="MBB5684305.1"/>
    </source>
</evidence>
<dbReference type="AlphaFoldDB" id="A0A7W9EDT9"/>
<protein>
    <submittedName>
        <fullName evidence="1">Uncharacterized protein</fullName>
    </submittedName>
</protein>
<name>A0A7W9EDT9_9SPHN</name>
<evidence type="ECO:0000313" key="2">
    <source>
        <dbReference type="Proteomes" id="UP000549617"/>
    </source>
</evidence>
<organism evidence="1 2">
    <name type="scientific">Sphingobium boeckii</name>
    <dbReference type="NCBI Taxonomy" id="1082345"/>
    <lineage>
        <taxon>Bacteria</taxon>
        <taxon>Pseudomonadati</taxon>
        <taxon>Pseudomonadota</taxon>
        <taxon>Alphaproteobacteria</taxon>
        <taxon>Sphingomonadales</taxon>
        <taxon>Sphingomonadaceae</taxon>
        <taxon>Sphingobium</taxon>
    </lineage>
</organism>
<dbReference type="EMBL" id="JACIJC010000001">
    <property type="protein sequence ID" value="MBB5684305.1"/>
    <property type="molecule type" value="Genomic_DNA"/>
</dbReference>
<dbReference type="Proteomes" id="UP000549617">
    <property type="component" value="Unassembled WGS sequence"/>
</dbReference>
<keyword evidence="2" id="KW-1185">Reference proteome</keyword>
<proteinExistence type="predicted"/>
<sequence>MTDEVKVEVLRTMNNGEFNPGDIRTVTHLDATRLIGTGAVKLATKKAAPLDNKMAAVNKNKTPAPKKVAAPKKSG</sequence>
<comment type="caution">
    <text evidence="1">The sequence shown here is derived from an EMBL/GenBank/DDBJ whole genome shotgun (WGS) entry which is preliminary data.</text>
</comment>
<accession>A0A7W9EDT9</accession>
<gene>
    <name evidence="1" type="ORF">FHS49_000296</name>
</gene>